<name>A0A1F6YK44_9BACT</name>
<dbReference type="Gene3D" id="2.160.10.10">
    <property type="entry name" value="Hexapeptide repeat proteins"/>
    <property type="match status" value="1"/>
</dbReference>
<dbReference type="GO" id="GO:0005829">
    <property type="term" value="C:cytosol"/>
    <property type="evidence" value="ECO:0007669"/>
    <property type="project" value="TreeGrafter"/>
</dbReference>
<dbReference type="EMBL" id="MFVW01000006">
    <property type="protein sequence ID" value="OGJ06741.1"/>
    <property type="molecule type" value="Genomic_DNA"/>
</dbReference>
<comment type="caution">
    <text evidence="4">The sequence shown here is derived from an EMBL/GenBank/DDBJ whole genome shotgun (WGS) entry which is preliminary data.</text>
</comment>
<comment type="similarity">
    <text evidence="1">Belongs to the transferase hexapeptide repeat family.</text>
</comment>
<dbReference type="CDD" id="cd04647">
    <property type="entry name" value="LbH_MAT_like"/>
    <property type="match status" value="1"/>
</dbReference>
<dbReference type="GO" id="GO:0008374">
    <property type="term" value="F:O-acyltransferase activity"/>
    <property type="evidence" value="ECO:0007669"/>
    <property type="project" value="TreeGrafter"/>
</dbReference>
<dbReference type="InterPro" id="IPR001451">
    <property type="entry name" value="Hexapep"/>
</dbReference>
<evidence type="ECO:0000256" key="2">
    <source>
        <dbReference type="ARBA" id="ARBA00022679"/>
    </source>
</evidence>
<dbReference type="InterPro" id="IPR018357">
    <property type="entry name" value="Hexapep_transf_CS"/>
</dbReference>
<dbReference type="InterPro" id="IPR011004">
    <property type="entry name" value="Trimer_LpxA-like_sf"/>
</dbReference>
<keyword evidence="2" id="KW-0808">Transferase</keyword>
<evidence type="ECO:0000313" key="4">
    <source>
        <dbReference type="EMBL" id="OGJ06741.1"/>
    </source>
</evidence>
<sequence>MINRLNTILLEFFIMLLRWVGYVPSHTFRKLIYSFSGIKLPFDSTIHMWANFYNPTGISIGHDTIIGDHAFLDGRAPLTIGNHVGLASQVLIYNDEHDIHSPKYGNSFGPVTIGDYVFIGPRAIILPNVTIGNGAVVAAGAVVTKNIPDGEIWGGVPAKKIGDRQIKEYNYRLGRPMLFQ</sequence>
<protein>
    <recommendedName>
        <fullName evidence="6">Acetyltransferase</fullName>
    </recommendedName>
</protein>
<gene>
    <name evidence="4" type="ORF">A2192_02020</name>
</gene>
<accession>A0A1F6YK44</accession>
<dbReference type="PROSITE" id="PS00101">
    <property type="entry name" value="HEXAPEP_TRANSFERASES"/>
    <property type="match status" value="1"/>
</dbReference>
<dbReference type="Pfam" id="PF00132">
    <property type="entry name" value="Hexapep"/>
    <property type="match status" value="1"/>
</dbReference>
<keyword evidence="3" id="KW-0677">Repeat</keyword>
<dbReference type="InterPro" id="IPR051159">
    <property type="entry name" value="Hexapeptide_acetyltransf"/>
</dbReference>
<evidence type="ECO:0008006" key="6">
    <source>
        <dbReference type="Google" id="ProtNLM"/>
    </source>
</evidence>
<organism evidence="4 5">
    <name type="scientific">Candidatus Nomurabacteria bacterium RIFOXYA1_FULL_35_17</name>
    <dbReference type="NCBI Taxonomy" id="1801798"/>
    <lineage>
        <taxon>Bacteria</taxon>
        <taxon>Candidatus Nomuraibacteriota</taxon>
    </lineage>
</organism>
<dbReference type="PANTHER" id="PTHR23416:SF23">
    <property type="entry name" value="ACETYLTRANSFERASE C18B11.09C-RELATED"/>
    <property type="match status" value="1"/>
</dbReference>
<evidence type="ECO:0000256" key="1">
    <source>
        <dbReference type="ARBA" id="ARBA00007274"/>
    </source>
</evidence>
<evidence type="ECO:0000313" key="5">
    <source>
        <dbReference type="Proteomes" id="UP000179274"/>
    </source>
</evidence>
<reference evidence="4 5" key="1">
    <citation type="journal article" date="2016" name="Nat. Commun.">
        <title>Thousands of microbial genomes shed light on interconnected biogeochemical processes in an aquifer system.</title>
        <authorList>
            <person name="Anantharaman K."/>
            <person name="Brown C.T."/>
            <person name="Hug L.A."/>
            <person name="Sharon I."/>
            <person name="Castelle C.J."/>
            <person name="Probst A.J."/>
            <person name="Thomas B.C."/>
            <person name="Singh A."/>
            <person name="Wilkins M.J."/>
            <person name="Karaoz U."/>
            <person name="Brodie E.L."/>
            <person name="Williams K.H."/>
            <person name="Hubbard S.S."/>
            <person name="Banfield J.F."/>
        </authorList>
    </citation>
    <scope>NUCLEOTIDE SEQUENCE [LARGE SCALE GENOMIC DNA]</scope>
</reference>
<proteinExistence type="inferred from homology"/>
<dbReference type="PANTHER" id="PTHR23416">
    <property type="entry name" value="SIALIC ACID SYNTHASE-RELATED"/>
    <property type="match status" value="1"/>
</dbReference>
<dbReference type="SUPFAM" id="SSF51161">
    <property type="entry name" value="Trimeric LpxA-like enzymes"/>
    <property type="match status" value="1"/>
</dbReference>
<evidence type="ECO:0000256" key="3">
    <source>
        <dbReference type="ARBA" id="ARBA00022737"/>
    </source>
</evidence>
<dbReference type="Proteomes" id="UP000179274">
    <property type="component" value="Unassembled WGS sequence"/>
</dbReference>
<dbReference type="AlphaFoldDB" id="A0A1F6YK44"/>